<dbReference type="CDD" id="cd00077">
    <property type="entry name" value="HDc"/>
    <property type="match status" value="1"/>
</dbReference>
<evidence type="ECO:0000313" key="2">
    <source>
        <dbReference type="EMBL" id="EGX71890.1"/>
    </source>
</evidence>
<dbReference type="SUPFAM" id="SSF109604">
    <property type="entry name" value="HD-domain/PDEase-like"/>
    <property type="match status" value="1"/>
</dbReference>
<dbReference type="InterPro" id="IPR003607">
    <property type="entry name" value="HD/PDEase_dom"/>
</dbReference>
<protein>
    <recommendedName>
        <fullName evidence="1">HD/PDEase domain-containing protein</fullName>
    </recommendedName>
</protein>
<reference evidence="2 3" key="1">
    <citation type="submission" date="2011-06" db="EMBL/GenBank/DDBJ databases">
        <title>The Genome Sequence of Collinsella tanakaei YIT 12063.</title>
        <authorList>
            <consortium name="The Broad Institute Genome Sequencing Platform"/>
            <person name="Earl A."/>
            <person name="Ward D."/>
            <person name="Feldgarden M."/>
            <person name="Gevers D."/>
            <person name="Morotomi M."/>
            <person name="Young S.K."/>
            <person name="Zeng Q."/>
            <person name="Gargeya S."/>
            <person name="Fitzgerald M."/>
            <person name="Haas B."/>
            <person name="Abouelleil A."/>
            <person name="Alvarado L."/>
            <person name="Arachchi H.M."/>
            <person name="Berlin A."/>
            <person name="Brown A."/>
            <person name="Chapman S.B."/>
            <person name="Chen Z."/>
            <person name="Dunbar C."/>
            <person name="Freedman E."/>
            <person name="Gearin G."/>
            <person name="Gellesch M."/>
            <person name="Goldberg J."/>
            <person name="Griggs A."/>
            <person name="Gujja S."/>
            <person name="Heiman D."/>
            <person name="Howarth C."/>
            <person name="Larson L."/>
            <person name="Lui A."/>
            <person name="MacDonald P.J.P."/>
            <person name="Mehta T."/>
            <person name="Montmayeur A."/>
            <person name="Murphy C."/>
            <person name="Neiman D."/>
            <person name="Pearson M."/>
            <person name="Priest M."/>
            <person name="Roberts A."/>
            <person name="Saif S."/>
            <person name="Shea T."/>
            <person name="Shenoy N."/>
            <person name="Sisk P."/>
            <person name="Stolte C."/>
            <person name="Sykes S."/>
            <person name="Wortman J."/>
            <person name="Nusbaum C."/>
            <person name="Birren B."/>
        </authorList>
    </citation>
    <scope>NUCLEOTIDE SEQUENCE [LARGE SCALE GENOMIC DNA]</scope>
    <source>
        <strain evidence="2 3">YIT 12063</strain>
    </source>
</reference>
<evidence type="ECO:0000313" key="3">
    <source>
        <dbReference type="Proteomes" id="UP000004830"/>
    </source>
</evidence>
<dbReference type="HOGENOM" id="CLU_106618_0_0_11"/>
<dbReference type="GeneID" id="62757851"/>
<dbReference type="OrthoDB" id="1669667at2"/>
<dbReference type="InterPro" id="IPR006674">
    <property type="entry name" value="HD_domain"/>
</dbReference>
<organism evidence="2 3">
    <name type="scientific">Collinsella tanakaei YIT 12063</name>
    <dbReference type="NCBI Taxonomy" id="742742"/>
    <lineage>
        <taxon>Bacteria</taxon>
        <taxon>Bacillati</taxon>
        <taxon>Actinomycetota</taxon>
        <taxon>Coriobacteriia</taxon>
        <taxon>Coriobacteriales</taxon>
        <taxon>Coriobacteriaceae</taxon>
        <taxon>Collinsella</taxon>
    </lineage>
</organism>
<dbReference type="STRING" id="742742.HMPREF9452_00055"/>
<gene>
    <name evidence="2" type="ORF">HMPREF9452_00055</name>
</gene>
<dbReference type="Pfam" id="PF01966">
    <property type="entry name" value="HD"/>
    <property type="match status" value="1"/>
</dbReference>
<dbReference type="Gene3D" id="1.10.3210.10">
    <property type="entry name" value="Hypothetical protein af1432"/>
    <property type="match status" value="1"/>
</dbReference>
<dbReference type="Proteomes" id="UP000004830">
    <property type="component" value="Unassembled WGS sequence"/>
</dbReference>
<dbReference type="EMBL" id="ADLS01000001">
    <property type="protein sequence ID" value="EGX71890.1"/>
    <property type="molecule type" value="Genomic_DNA"/>
</dbReference>
<dbReference type="SMART" id="SM00471">
    <property type="entry name" value="HDc"/>
    <property type="match status" value="1"/>
</dbReference>
<dbReference type="eggNOG" id="COG1418">
    <property type="taxonomic scope" value="Bacteria"/>
</dbReference>
<dbReference type="AlphaFoldDB" id="G1WFE2"/>
<evidence type="ECO:0000259" key="1">
    <source>
        <dbReference type="SMART" id="SM00471"/>
    </source>
</evidence>
<comment type="caution">
    <text evidence="2">The sequence shown here is derived from an EMBL/GenBank/DDBJ whole genome shotgun (WGS) entry which is preliminary data.</text>
</comment>
<name>G1WFE2_9ACTN</name>
<proteinExistence type="predicted"/>
<sequence>MATDRSRAMPRVDAVWNHPVYQERYRALQRAERDRAFCSHDLQHFLDVARIAWTVLLERGVAAPYADALSGGDAADGGAMVVDAAADVHCPKVARDVVYAAALLHDIGRADEYESGEPHDIAGPRIAAEILGTVEQDKRFSSGECEQILAAITHHRTSAGCAGGASAEGVCSAGALADALRYADKAARACYACPARELCNWPDGKKNLTITW</sequence>
<keyword evidence="3" id="KW-1185">Reference proteome</keyword>
<accession>G1WFE2</accession>
<dbReference type="RefSeq" id="WP_009140092.1">
    <property type="nucleotide sequence ID" value="NZ_JH126467.1"/>
</dbReference>
<dbReference type="PATRIC" id="fig|742742.3.peg.53"/>
<feature type="domain" description="HD/PDEase" evidence="1">
    <location>
        <begin position="37"/>
        <end position="198"/>
    </location>
</feature>